<keyword evidence="3" id="KW-1185">Reference proteome</keyword>
<proteinExistence type="predicted"/>
<evidence type="ECO:0000313" key="3">
    <source>
        <dbReference type="Proteomes" id="UP000509761"/>
    </source>
</evidence>
<accession>A0AAP9NL56</accession>
<dbReference type="EMBL" id="CP054580">
    <property type="protein sequence ID" value="QKS23933.1"/>
    <property type="molecule type" value="Genomic_DNA"/>
</dbReference>
<dbReference type="AlphaFoldDB" id="A0AAP9NL56"/>
<name>A0AAP9NL56_9GAMM</name>
<gene>
    <name evidence="2" type="ORF">FX987_01700</name>
</gene>
<keyword evidence="1" id="KW-1133">Transmembrane helix</keyword>
<dbReference type="RefSeq" id="WP_170834133.1">
    <property type="nucleotide sequence ID" value="NZ_CP054580.1"/>
</dbReference>
<keyword evidence="1" id="KW-0472">Membrane</keyword>
<reference evidence="2 3" key="1">
    <citation type="submission" date="2019-12" db="EMBL/GenBank/DDBJ databases">
        <title>Genome sequencing and assembly of endphytes of Porphyra tenera.</title>
        <authorList>
            <person name="Park J.M."/>
            <person name="Shin R."/>
            <person name="Jo S.H."/>
        </authorList>
    </citation>
    <scope>NUCLEOTIDE SEQUENCE [LARGE SCALE GENOMIC DNA]</scope>
    <source>
        <strain evidence="2 3">GPM3</strain>
    </source>
</reference>
<dbReference type="Proteomes" id="UP000509761">
    <property type="component" value="Chromosome"/>
</dbReference>
<feature type="transmembrane region" description="Helical" evidence="1">
    <location>
        <begin position="6"/>
        <end position="28"/>
    </location>
</feature>
<sequence length="45" mass="4886">MGDIGFIFGIMGMSMGILGFVFGIISFFKVVKLEKKLAKVESQGN</sequence>
<organism evidence="2 3">
    <name type="scientific">Vreelandella titanicae</name>
    <dbReference type="NCBI Taxonomy" id="664683"/>
    <lineage>
        <taxon>Bacteria</taxon>
        <taxon>Pseudomonadati</taxon>
        <taxon>Pseudomonadota</taxon>
        <taxon>Gammaproteobacteria</taxon>
        <taxon>Oceanospirillales</taxon>
        <taxon>Halomonadaceae</taxon>
        <taxon>Vreelandella</taxon>
    </lineage>
</organism>
<evidence type="ECO:0000256" key="1">
    <source>
        <dbReference type="SAM" id="Phobius"/>
    </source>
</evidence>
<protein>
    <submittedName>
        <fullName evidence="2">Uncharacterized protein</fullName>
    </submittedName>
</protein>
<keyword evidence="1" id="KW-0812">Transmembrane</keyword>
<evidence type="ECO:0000313" key="2">
    <source>
        <dbReference type="EMBL" id="QKS23933.1"/>
    </source>
</evidence>